<protein>
    <submittedName>
        <fullName evidence="1">Uncharacterized protein</fullName>
    </submittedName>
</protein>
<accession>A0A6B0US65</accession>
<proteinExistence type="predicted"/>
<organism evidence="1">
    <name type="scientific">Ixodes ricinus</name>
    <name type="common">Common tick</name>
    <name type="synonym">Acarus ricinus</name>
    <dbReference type="NCBI Taxonomy" id="34613"/>
    <lineage>
        <taxon>Eukaryota</taxon>
        <taxon>Metazoa</taxon>
        <taxon>Ecdysozoa</taxon>
        <taxon>Arthropoda</taxon>
        <taxon>Chelicerata</taxon>
        <taxon>Arachnida</taxon>
        <taxon>Acari</taxon>
        <taxon>Parasitiformes</taxon>
        <taxon>Ixodida</taxon>
        <taxon>Ixodoidea</taxon>
        <taxon>Ixodidae</taxon>
        <taxon>Ixodinae</taxon>
        <taxon>Ixodes</taxon>
    </lineage>
</organism>
<name>A0A6B0US65_IXORI</name>
<dbReference type="AlphaFoldDB" id="A0A6B0US65"/>
<sequence length="132" mass="14772">MTGIALLAQNTIMVEISRQNEAAYSTETDFKDAAQQVASRLACSRATQGDAYCCIPVTSRRGRAAVNSARCTAYRSTLGTSRRNRTADDRCCHPSSRQFRFSRRRPKPNLSRDISKTTRNIGKKLYLIIQGH</sequence>
<evidence type="ECO:0000313" key="1">
    <source>
        <dbReference type="EMBL" id="MXU92374.1"/>
    </source>
</evidence>
<reference evidence="1" key="1">
    <citation type="submission" date="2019-12" db="EMBL/GenBank/DDBJ databases">
        <title>An insight into the sialome of adult female Ixodes ricinus ticks feeding for 6 days.</title>
        <authorList>
            <person name="Perner J."/>
            <person name="Ribeiro J.M.C."/>
        </authorList>
    </citation>
    <scope>NUCLEOTIDE SEQUENCE</scope>
    <source>
        <strain evidence="1">Semi-engorged</strain>
        <tissue evidence="1">Salivary glands</tissue>
    </source>
</reference>
<dbReference type="EMBL" id="GIFC01010291">
    <property type="protein sequence ID" value="MXU92374.1"/>
    <property type="molecule type" value="Transcribed_RNA"/>
</dbReference>